<evidence type="ECO:0000313" key="2">
    <source>
        <dbReference type="Proteomes" id="UP001163321"/>
    </source>
</evidence>
<keyword evidence="2" id="KW-1185">Reference proteome</keyword>
<name>A0ACC0WPQ6_9STRA</name>
<organism evidence="1 2">
    <name type="scientific">Peronosclerospora sorghi</name>
    <dbReference type="NCBI Taxonomy" id="230839"/>
    <lineage>
        <taxon>Eukaryota</taxon>
        <taxon>Sar</taxon>
        <taxon>Stramenopiles</taxon>
        <taxon>Oomycota</taxon>
        <taxon>Peronosporomycetes</taxon>
        <taxon>Peronosporales</taxon>
        <taxon>Peronosporaceae</taxon>
        <taxon>Peronosclerospora</taxon>
    </lineage>
</organism>
<dbReference type="Proteomes" id="UP001163321">
    <property type="component" value="Chromosome 10"/>
</dbReference>
<dbReference type="EMBL" id="CM047589">
    <property type="protein sequence ID" value="KAI9920367.1"/>
    <property type="molecule type" value="Genomic_DNA"/>
</dbReference>
<reference evidence="1 2" key="1">
    <citation type="journal article" date="2022" name="bioRxiv">
        <title>The genome of the oomycete Peronosclerospora sorghi, a cosmopolitan pathogen of maize and sorghum, is inflated with dispersed pseudogenes.</title>
        <authorList>
            <person name="Fletcher K."/>
            <person name="Martin F."/>
            <person name="Isakeit T."/>
            <person name="Cavanaugh K."/>
            <person name="Magill C."/>
            <person name="Michelmore R."/>
        </authorList>
    </citation>
    <scope>NUCLEOTIDE SEQUENCE [LARGE SCALE GENOMIC DNA]</scope>
    <source>
        <strain evidence="1">P6</strain>
    </source>
</reference>
<proteinExistence type="predicted"/>
<comment type="caution">
    <text evidence="1">The sequence shown here is derived from an EMBL/GenBank/DDBJ whole genome shotgun (WGS) entry which is preliminary data.</text>
</comment>
<gene>
    <name evidence="1" type="ORF">PsorP6_015514</name>
</gene>
<sequence length="171" mass="18845">MAGRSRAAAYGRIFDSAERPRSSGSAASLLRRSDAAAGVPSIINVDDEDDDNVSDQEDAEVDAASERSYTSDTMEECAQPAAAGRLFRSWADITAQHDFDDSDEAEEGARQQEQESRGDESQERQEADLDRPLFPPCNDPIFPQQARLTGLRGQKITLERLFGLHLTLQEL</sequence>
<accession>A0ACC0WPQ6</accession>
<protein>
    <submittedName>
        <fullName evidence="1">Uncharacterized protein</fullName>
    </submittedName>
</protein>
<evidence type="ECO:0000313" key="1">
    <source>
        <dbReference type="EMBL" id="KAI9920367.1"/>
    </source>
</evidence>